<keyword evidence="1" id="KW-0732">Signal</keyword>
<feature type="chain" id="PRO_5012492079" description="Lipoprotein" evidence="1">
    <location>
        <begin position="25"/>
        <end position="143"/>
    </location>
</feature>
<dbReference type="PROSITE" id="PS51257">
    <property type="entry name" value="PROKAR_LIPOPROTEIN"/>
    <property type="match status" value="1"/>
</dbReference>
<sequence>MLRSLILVPALLILATGGCSGSTAGSAPEVRASATGEPFVLAQGESVEVAGHALRFLDVVEDSRCPEGVTCVWEGRAKVRLSASTPQGLSATQVLTLPYAAMTDEDSAVWDVGGVVVELLDVLPMSGPDDPREVELRVTASAE</sequence>
<accession>A0A259U0W8</accession>
<feature type="signal peptide" evidence="1">
    <location>
        <begin position="1"/>
        <end position="24"/>
    </location>
</feature>
<evidence type="ECO:0000313" key="3">
    <source>
        <dbReference type="Proteomes" id="UP000216446"/>
    </source>
</evidence>
<dbReference type="OrthoDB" id="163809at2"/>
<evidence type="ECO:0000256" key="1">
    <source>
        <dbReference type="SAM" id="SignalP"/>
    </source>
</evidence>
<dbReference type="RefSeq" id="WP_094549231.1">
    <property type="nucleotide sequence ID" value="NZ_MQWB01000001.1"/>
</dbReference>
<protein>
    <recommendedName>
        <fullName evidence="4">Lipoprotein</fullName>
    </recommendedName>
</protein>
<evidence type="ECO:0000313" key="2">
    <source>
        <dbReference type="EMBL" id="OZC03639.1"/>
    </source>
</evidence>
<organism evidence="2 3">
    <name type="scientific">Rubricoccus marinus</name>
    <dbReference type="NCBI Taxonomy" id="716817"/>
    <lineage>
        <taxon>Bacteria</taxon>
        <taxon>Pseudomonadati</taxon>
        <taxon>Rhodothermota</taxon>
        <taxon>Rhodothermia</taxon>
        <taxon>Rhodothermales</taxon>
        <taxon>Rubricoccaceae</taxon>
        <taxon>Rubricoccus</taxon>
    </lineage>
</organism>
<gene>
    <name evidence="2" type="ORF">BSZ36_11995</name>
</gene>
<proteinExistence type="predicted"/>
<comment type="caution">
    <text evidence="2">The sequence shown here is derived from an EMBL/GenBank/DDBJ whole genome shotgun (WGS) entry which is preliminary data.</text>
</comment>
<reference evidence="2 3" key="1">
    <citation type="submission" date="2016-11" db="EMBL/GenBank/DDBJ databases">
        <title>Study of marine rhodopsin-containing bacteria.</title>
        <authorList>
            <person name="Yoshizawa S."/>
            <person name="Kumagai Y."/>
            <person name="Kogure K."/>
        </authorList>
    </citation>
    <scope>NUCLEOTIDE SEQUENCE [LARGE SCALE GENOMIC DNA]</scope>
    <source>
        <strain evidence="2 3">SG-29</strain>
    </source>
</reference>
<keyword evidence="3" id="KW-1185">Reference proteome</keyword>
<dbReference type="EMBL" id="MQWB01000001">
    <property type="protein sequence ID" value="OZC03639.1"/>
    <property type="molecule type" value="Genomic_DNA"/>
</dbReference>
<evidence type="ECO:0008006" key="4">
    <source>
        <dbReference type="Google" id="ProtNLM"/>
    </source>
</evidence>
<dbReference type="AlphaFoldDB" id="A0A259U0W8"/>
<name>A0A259U0W8_9BACT</name>
<dbReference type="Proteomes" id="UP000216446">
    <property type="component" value="Unassembled WGS sequence"/>
</dbReference>
<dbReference type="InParanoid" id="A0A259U0W8"/>